<gene>
    <name evidence="6" type="ORF">TCE0_043r15676</name>
</gene>
<dbReference type="GO" id="GO:0005975">
    <property type="term" value="P:carbohydrate metabolic process"/>
    <property type="evidence" value="ECO:0007669"/>
    <property type="project" value="InterPro"/>
</dbReference>
<keyword evidence="7" id="KW-1185">Reference proteome</keyword>
<dbReference type="InterPro" id="IPR008928">
    <property type="entry name" value="6-hairpin_glycosidase_sf"/>
</dbReference>
<evidence type="ECO:0000256" key="1">
    <source>
        <dbReference type="SAM" id="MobiDB-lite"/>
    </source>
</evidence>
<accession>A0A0B8N5W7</accession>
<name>A0A0B8N5W7_TALPI</name>
<feature type="domain" description="Alpha fucosidase A-like C-terminal" evidence="4">
    <location>
        <begin position="752"/>
        <end position="810"/>
    </location>
</feature>
<feature type="signal peptide" evidence="2">
    <location>
        <begin position="1"/>
        <end position="21"/>
    </location>
</feature>
<evidence type="ECO:0000313" key="7">
    <source>
        <dbReference type="Proteomes" id="UP000053095"/>
    </source>
</evidence>
<sequence>MAIRSLTWHASACLLLPMAFAQSVTVPNSADFPLRIWQTSPAVNWNDSFLIGNGRVGAVVPGSAQVDTMHFNENSLWSGGPLQRVNPSAASQMFNIQSYIQRGITEDPSLIEDAANLVSFAYASTPVSTQHYDPLLDFTLSMSHGSNIGDYERWLDLGDSTTGVYYTVDGVAYERELLASEPAGLIAIRIAANQSGAVSFNIHLDRLGPSLNRWEDYTEPVGDDTTVLGGGSGGLNPITFAAGARVVASGGTVKTLGDYVICTNATEAYIYFQAWTDYRKKDPKAAVLSDLATVSQPYSVIRAAHVKDYQSFANRTSLNLGTSSAAQRKMSTADRMTAMQNGSFDPEIASLYFEFGRYLLISTSRATEKALPPNLQGIWNSDFDPMWGCKYTTDINLQMNYWPSLVTNLADLTAPLFNIINAMRETGAETARLMYNKTGIVGHHNTDMWGDTAPQDNYVSATFWPNGLTWTAAWIYEQYRYTGDKAFLKQNYETLTDLLEFYFGFLTEYNGWKVTNPSLSPENEYFLPNTETWEALSLGPTIDNSLIWELCGNVIEASQELGLKNAEYLKRVQELRDQLPPLMISYFGGIQEWIEDYNETQPGMRHFSPVYALYPGAQITSANLTTFEGAKATLMRRLNNGGGDTGWSRAWSISLAARSFLPDQVHDSLLQQLTVYTYPTSFMDTGPPAPFQIDGNFGAPAGVAEALIQSHELVSVTTTGRNQSSSSASSAKSGTQLTPTYVGYPGDKITLLRLLPALPSEWAANGGGFAKGLLARGGFEVHLAWDDKGALMSANITSTLGNPVWVTVGTEPLGSDGPTGNITGRNIREASNDEHYVSMEDEDDYFDVDDEIEGFVGGDSCKGEEREVDQGEDVKREQDEKGMNEEVNEVTEEDDMSVPLDTSSEPSVVN</sequence>
<evidence type="ECO:0000259" key="4">
    <source>
        <dbReference type="Pfam" id="PF21307"/>
    </source>
</evidence>
<feature type="region of interest" description="Disordered" evidence="1">
    <location>
        <begin position="718"/>
        <end position="737"/>
    </location>
</feature>
<dbReference type="AlphaFoldDB" id="A0A0B8N5W7"/>
<feature type="region of interest" description="Disordered" evidence="1">
    <location>
        <begin position="856"/>
        <end position="910"/>
    </location>
</feature>
<feature type="compositionally biased region" description="Polar residues" evidence="1">
    <location>
        <begin position="900"/>
        <end position="910"/>
    </location>
</feature>
<dbReference type="InterPro" id="IPR049053">
    <property type="entry name" value="AFCA-like_C"/>
</dbReference>
<dbReference type="PIRSF" id="PIRSF007663">
    <property type="entry name" value="UCP007663"/>
    <property type="match status" value="1"/>
</dbReference>
<dbReference type="InterPro" id="IPR012341">
    <property type="entry name" value="6hp_glycosidase-like_sf"/>
</dbReference>
<evidence type="ECO:0000259" key="5">
    <source>
        <dbReference type="Pfam" id="PF22124"/>
    </source>
</evidence>
<dbReference type="GO" id="GO:0004560">
    <property type="term" value="F:alpha-L-fucosidase activity"/>
    <property type="evidence" value="ECO:0007669"/>
    <property type="project" value="InterPro"/>
</dbReference>
<dbReference type="Pfam" id="PF22124">
    <property type="entry name" value="Glyco_hydro_95_cat"/>
    <property type="match status" value="1"/>
</dbReference>
<feature type="compositionally biased region" description="Acidic residues" evidence="1">
    <location>
        <begin position="886"/>
        <end position="896"/>
    </location>
</feature>
<feature type="chain" id="PRO_5002138803" evidence="2">
    <location>
        <begin position="22"/>
        <end position="910"/>
    </location>
</feature>
<evidence type="ECO:0000313" key="6">
    <source>
        <dbReference type="EMBL" id="GAM42049.1"/>
    </source>
</evidence>
<protein>
    <submittedName>
        <fullName evidence="6">Uncharacterized protein</fullName>
    </submittedName>
</protein>
<feature type="domain" description="Glycosyl hydrolase family 95 N-terminal" evidence="3">
    <location>
        <begin position="36"/>
        <end position="280"/>
    </location>
</feature>
<dbReference type="InterPro" id="IPR013780">
    <property type="entry name" value="Glyco_hydro_b"/>
</dbReference>
<dbReference type="PANTHER" id="PTHR31084:SF0">
    <property type="entry name" value="ALPHA-L-FUCOSIDASE 2"/>
    <property type="match status" value="1"/>
</dbReference>
<dbReference type="Proteomes" id="UP000053095">
    <property type="component" value="Unassembled WGS sequence"/>
</dbReference>
<proteinExistence type="predicted"/>
<dbReference type="InterPro" id="IPR054363">
    <property type="entry name" value="GH95_cat"/>
</dbReference>
<evidence type="ECO:0000256" key="2">
    <source>
        <dbReference type="SAM" id="SignalP"/>
    </source>
</evidence>
<dbReference type="Pfam" id="PF14498">
    <property type="entry name" value="Glyco_hyd_65N_2"/>
    <property type="match status" value="1"/>
</dbReference>
<dbReference type="InterPro" id="IPR027414">
    <property type="entry name" value="GH95_N_dom"/>
</dbReference>
<feature type="domain" description="Glycosyl hydrolase family 95 catalytic" evidence="5">
    <location>
        <begin position="298"/>
        <end position="707"/>
    </location>
</feature>
<dbReference type="SUPFAM" id="SSF48208">
    <property type="entry name" value="Six-hairpin glycosidases"/>
    <property type="match status" value="1"/>
</dbReference>
<reference evidence="7" key="1">
    <citation type="journal article" date="2015" name="Genome Announc.">
        <title>Draft genome sequence of Talaromyces cellulolyticus strain Y-94, a source of lignocellulosic biomass-degrading enzymes.</title>
        <authorList>
            <person name="Fujii T."/>
            <person name="Koike H."/>
            <person name="Sawayama S."/>
            <person name="Yano S."/>
            <person name="Inoue H."/>
        </authorList>
    </citation>
    <scope>NUCLEOTIDE SEQUENCE [LARGE SCALE GENOMIC DNA]</scope>
    <source>
        <strain evidence="7">Y-94</strain>
    </source>
</reference>
<dbReference type="EMBL" id="DF933839">
    <property type="protein sequence ID" value="GAM42049.1"/>
    <property type="molecule type" value="Genomic_DNA"/>
</dbReference>
<dbReference type="InterPro" id="IPR016518">
    <property type="entry name" value="Alpha-L-fucosidase"/>
</dbReference>
<evidence type="ECO:0000259" key="3">
    <source>
        <dbReference type="Pfam" id="PF14498"/>
    </source>
</evidence>
<dbReference type="Pfam" id="PF21307">
    <property type="entry name" value="Glyco_hydro_95_C"/>
    <property type="match status" value="1"/>
</dbReference>
<organism evidence="6 7">
    <name type="scientific">Talaromyces pinophilus</name>
    <name type="common">Penicillium pinophilum</name>
    <dbReference type="NCBI Taxonomy" id="128442"/>
    <lineage>
        <taxon>Eukaryota</taxon>
        <taxon>Fungi</taxon>
        <taxon>Dikarya</taxon>
        <taxon>Ascomycota</taxon>
        <taxon>Pezizomycotina</taxon>
        <taxon>Eurotiomycetes</taxon>
        <taxon>Eurotiomycetidae</taxon>
        <taxon>Eurotiales</taxon>
        <taxon>Trichocomaceae</taxon>
        <taxon>Talaromyces</taxon>
        <taxon>Talaromyces sect. Talaromyces</taxon>
    </lineage>
</organism>
<feature type="compositionally biased region" description="Basic and acidic residues" evidence="1">
    <location>
        <begin position="861"/>
        <end position="884"/>
    </location>
</feature>
<dbReference type="Gene3D" id="1.50.10.10">
    <property type="match status" value="1"/>
</dbReference>
<dbReference type="Gene3D" id="2.60.40.1180">
    <property type="entry name" value="Golgi alpha-mannosidase II"/>
    <property type="match status" value="1"/>
</dbReference>
<dbReference type="PANTHER" id="PTHR31084">
    <property type="entry name" value="ALPHA-L-FUCOSIDASE 2"/>
    <property type="match status" value="1"/>
</dbReference>
<feature type="compositionally biased region" description="Low complexity" evidence="1">
    <location>
        <begin position="724"/>
        <end position="733"/>
    </location>
</feature>
<keyword evidence="2" id="KW-0732">Signal</keyword>